<sequence>TLNRLILNIDGNRRILLAKPVGVSGDSIRGFEGQILMVDEASKMPALFWASARPILATTGGKIWMWSTFFGTLNYFFEQFDKIFHMKEGNARFKIWLKTTEEVFEERKICESWTAAQRKNALKFLKDEEADMTRLVYAQEYLAIASNNLLQLFPDELIKERMTLIRRPRIKLERQYFLGQDIADMGKDTSTWEILDGTTPKRIEQVENFTQQRIRTPARVKITTDYEEEYNFRKIGIDDGGPGSGDFGYLLKDNTTRRKVIALNNASRDINSDGTKKKRLLKEDMYNNLLALMEHKEIDFLNDENIFRSLRSVQFEITDGKTRYFGNDTHICEGIIRAAWLVKTKSLNIYIA</sequence>
<organism evidence="1">
    <name type="scientific">marine sediment metagenome</name>
    <dbReference type="NCBI Taxonomy" id="412755"/>
    <lineage>
        <taxon>unclassified sequences</taxon>
        <taxon>metagenomes</taxon>
        <taxon>ecological metagenomes</taxon>
    </lineage>
</organism>
<protein>
    <recommendedName>
        <fullName evidence="2">Terminase large subunit gp17-like C-terminal domain-containing protein</fullName>
    </recommendedName>
</protein>
<gene>
    <name evidence="1" type="ORF">LCGC14_2120100</name>
</gene>
<accession>A0A0F9E4J1</accession>
<dbReference type="AlphaFoldDB" id="A0A0F9E4J1"/>
<reference evidence="1" key="1">
    <citation type="journal article" date="2015" name="Nature">
        <title>Complex archaea that bridge the gap between prokaryotes and eukaryotes.</title>
        <authorList>
            <person name="Spang A."/>
            <person name="Saw J.H."/>
            <person name="Jorgensen S.L."/>
            <person name="Zaremba-Niedzwiedzka K."/>
            <person name="Martijn J."/>
            <person name="Lind A.E."/>
            <person name="van Eijk R."/>
            <person name="Schleper C."/>
            <person name="Guy L."/>
            <person name="Ettema T.J."/>
        </authorList>
    </citation>
    <scope>NUCLEOTIDE SEQUENCE</scope>
</reference>
<dbReference type="Gene3D" id="3.30.420.240">
    <property type="match status" value="1"/>
</dbReference>
<comment type="caution">
    <text evidence="1">The sequence shown here is derived from an EMBL/GenBank/DDBJ whole genome shotgun (WGS) entry which is preliminary data.</text>
</comment>
<evidence type="ECO:0008006" key="2">
    <source>
        <dbReference type="Google" id="ProtNLM"/>
    </source>
</evidence>
<proteinExistence type="predicted"/>
<name>A0A0F9E4J1_9ZZZZ</name>
<dbReference type="Gene3D" id="3.40.50.300">
    <property type="entry name" value="P-loop containing nucleotide triphosphate hydrolases"/>
    <property type="match status" value="1"/>
</dbReference>
<feature type="non-terminal residue" evidence="1">
    <location>
        <position position="1"/>
    </location>
</feature>
<dbReference type="InterPro" id="IPR027417">
    <property type="entry name" value="P-loop_NTPase"/>
</dbReference>
<dbReference type="EMBL" id="LAZR01026383">
    <property type="protein sequence ID" value="KKL68929.1"/>
    <property type="molecule type" value="Genomic_DNA"/>
</dbReference>
<evidence type="ECO:0000313" key="1">
    <source>
        <dbReference type="EMBL" id="KKL68929.1"/>
    </source>
</evidence>